<dbReference type="STRING" id="1314674.A0A0D7B309"/>
<accession>A0A0D7B309</accession>
<dbReference type="OrthoDB" id="2747330at2759"/>
<dbReference type="InterPro" id="IPR034164">
    <property type="entry name" value="Pepsin-like_dom"/>
</dbReference>
<evidence type="ECO:0000259" key="7">
    <source>
        <dbReference type="PROSITE" id="PS51767"/>
    </source>
</evidence>
<dbReference type="PROSITE" id="PS51767">
    <property type="entry name" value="PEPTIDASE_A1"/>
    <property type="match status" value="1"/>
</dbReference>
<dbReference type="PRINTS" id="PR00792">
    <property type="entry name" value="PEPSIN"/>
</dbReference>
<comment type="similarity">
    <text evidence="1 5">Belongs to the peptidase A1 family.</text>
</comment>
<dbReference type="PANTHER" id="PTHR47966">
    <property type="entry name" value="BETA-SITE APP-CLEAVING ENZYME, ISOFORM A-RELATED"/>
    <property type="match status" value="1"/>
</dbReference>
<evidence type="ECO:0000313" key="8">
    <source>
        <dbReference type="EMBL" id="KIY64559.1"/>
    </source>
</evidence>
<keyword evidence="4" id="KW-1015">Disulfide bond</keyword>
<dbReference type="Gene3D" id="2.40.70.10">
    <property type="entry name" value="Acid Proteases"/>
    <property type="match status" value="2"/>
</dbReference>
<dbReference type="PANTHER" id="PTHR47966:SF75">
    <property type="entry name" value="ENDOPEPTIDASE (CTSD), PUTATIVE (AFU_ORTHOLOGUE AFUA_4G07040)-RELATED"/>
    <property type="match status" value="1"/>
</dbReference>
<feature type="disulfide bond" evidence="4">
    <location>
        <begin position="63"/>
        <end position="72"/>
    </location>
</feature>
<evidence type="ECO:0000313" key="9">
    <source>
        <dbReference type="Proteomes" id="UP000054007"/>
    </source>
</evidence>
<protein>
    <submittedName>
        <fullName evidence="8">Acid protease</fullName>
    </submittedName>
</protein>
<dbReference type="GO" id="GO:0006508">
    <property type="term" value="P:proteolysis"/>
    <property type="evidence" value="ECO:0007669"/>
    <property type="project" value="UniProtKB-KW"/>
</dbReference>
<dbReference type="GO" id="GO:0004190">
    <property type="term" value="F:aspartic-type endopeptidase activity"/>
    <property type="evidence" value="ECO:0007669"/>
    <property type="project" value="UniProtKB-KW"/>
</dbReference>
<keyword evidence="9" id="KW-1185">Reference proteome</keyword>
<keyword evidence="5 8" id="KW-0645">Protease</keyword>
<dbReference type="InterPro" id="IPR033121">
    <property type="entry name" value="PEPTIDASE_A1"/>
</dbReference>
<proteinExistence type="inferred from homology"/>
<evidence type="ECO:0000256" key="3">
    <source>
        <dbReference type="PIRSR" id="PIRSR601461-1"/>
    </source>
</evidence>
<feature type="disulfide bond" evidence="4">
    <location>
        <begin position="277"/>
        <end position="313"/>
    </location>
</feature>
<dbReference type="InterPro" id="IPR001461">
    <property type="entry name" value="Aspartic_peptidase_A1"/>
</dbReference>
<feature type="active site" evidence="3">
    <location>
        <position position="241"/>
    </location>
</feature>
<evidence type="ECO:0000256" key="1">
    <source>
        <dbReference type="ARBA" id="ARBA00007447"/>
    </source>
</evidence>
<dbReference type="SUPFAM" id="SSF50630">
    <property type="entry name" value="Acid proteases"/>
    <property type="match status" value="1"/>
</dbReference>
<sequence>MEALIRNPVTPASEPTKNGSLGLGIFSNDVGYVATVQIGNPPRDFTLLVDSGSADTWVPLDKCLTEDGKHPCGNHTSIGKNSSMSLKSTDERWSIVYGSGSTEGILVTDDLVLAGQTITGHKFGAATVESKEFADAAVKYDGVMGTARSTSASQRTETPVEALARIGFIEQAITSYKLGRIADDANDGEVTFGGMNTSKFNQTTLITVPSVSDAFWAATLEVASVQGAHLLQVQNRTAILDTGTTLLLVPPQDAAQIHSRIDGARLNADGTGYVLPCTTDASVALRFGGHDFAIDSRDLAFAPLDPRNLTGMCTSGIASRDLFGDGTWLVGDTFLKSVYFSHNADTNEVSLAELL</sequence>
<evidence type="ECO:0000256" key="6">
    <source>
        <dbReference type="SAM" id="MobiDB-lite"/>
    </source>
</evidence>
<dbReference type="InterPro" id="IPR021109">
    <property type="entry name" value="Peptidase_aspartic_dom_sf"/>
</dbReference>
<evidence type="ECO:0000256" key="4">
    <source>
        <dbReference type="PIRSR" id="PIRSR601461-2"/>
    </source>
</evidence>
<dbReference type="Pfam" id="PF00026">
    <property type="entry name" value="Asp"/>
    <property type="match status" value="1"/>
</dbReference>
<evidence type="ECO:0000256" key="2">
    <source>
        <dbReference type="ARBA" id="ARBA00022750"/>
    </source>
</evidence>
<feature type="domain" description="Peptidase A1" evidence="7">
    <location>
        <begin position="32"/>
        <end position="352"/>
    </location>
</feature>
<dbReference type="InterPro" id="IPR001969">
    <property type="entry name" value="Aspartic_peptidase_AS"/>
</dbReference>
<keyword evidence="5" id="KW-0378">Hydrolase</keyword>
<reference evidence="8 9" key="1">
    <citation type="journal article" date="2015" name="Fungal Genet. Biol.">
        <title>Evolution of novel wood decay mechanisms in Agaricales revealed by the genome sequences of Fistulina hepatica and Cylindrobasidium torrendii.</title>
        <authorList>
            <person name="Floudas D."/>
            <person name="Held B.W."/>
            <person name="Riley R."/>
            <person name="Nagy L.G."/>
            <person name="Koehler G."/>
            <person name="Ransdell A.S."/>
            <person name="Younus H."/>
            <person name="Chow J."/>
            <person name="Chiniquy J."/>
            <person name="Lipzen A."/>
            <person name="Tritt A."/>
            <person name="Sun H."/>
            <person name="Haridas S."/>
            <person name="LaButti K."/>
            <person name="Ohm R.A."/>
            <person name="Kues U."/>
            <person name="Blanchette R.A."/>
            <person name="Grigoriev I.V."/>
            <person name="Minto R.E."/>
            <person name="Hibbett D.S."/>
        </authorList>
    </citation>
    <scope>NUCLEOTIDE SEQUENCE [LARGE SCALE GENOMIC DNA]</scope>
    <source>
        <strain evidence="8 9">FP15055 ss-10</strain>
    </source>
</reference>
<organism evidence="8 9">
    <name type="scientific">Cylindrobasidium torrendii FP15055 ss-10</name>
    <dbReference type="NCBI Taxonomy" id="1314674"/>
    <lineage>
        <taxon>Eukaryota</taxon>
        <taxon>Fungi</taxon>
        <taxon>Dikarya</taxon>
        <taxon>Basidiomycota</taxon>
        <taxon>Agaricomycotina</taxon>
        <taxon>Agaricomycetes</taxon>
        <taxon>Agaricomycetidae</taxon>
        <taxon>Agaricales</taxon>
        <taxon>Marasmiineae</taxon>
        <taxon>Physalacriaceae</taxon>
        <taxon>Cylindrobasidium</taxon>
    </lineage>
</organism>
<dbReference type="CDD" id="cd05471">
    <property type="entry name" value="pepsin_like"/>
    <property type="match status" value="1"/>
</dbReference>
<dbReference type="Proteomes" id="UP000054007">
    <property type="component" value="Unassembled WGS sequence"/>
</dbReference>
<keyword evidence="2 5" id="KW-0064">Aspartyl protease</keyword>
<dbReference type="EMBL" id="KN880629">
    <property type="protein sequence ID" value="KIY64559.1"/>
    <property type="molecule type" value="Genomic_DNA"/>
</dbReference>
<dbReference type="AlphaFoldDB" id="A0A0D7B309"/>
<dbReference type="PROSITE" id="PS00141">
    <property type="entry name" value="ASP_PROTEASE"/>
    <property type="match status" value="2"/>
</dbReference>
<feature type="region of interest" description="Disordered" evidence="6">
    <location>
        <begin position="1"/>
        <end position="20"/>
    </location>
</feature>
<gene>
    <name evidence="8" type="ORF">CYLTODRAFT_401633</name>
</gene>
<feature type="active site" evidence="3">
    <location>
        <position position="50"/>
    </location>
</feature>
<name>A0A0D7B309_9AGAR</name>
<evidence type="ECO:0000256" key="5">
    <source>
        <dbReference type="RuleBase" id="RU000454"/>
    </source>
</evidence>